<dbReference type="KEGG" id="csd:Clst_0138"/>
<protein>
    <submittedName>
        <fullName evidence="3">Putative glycosyltransferase EpsF</fullName>
        <ecNumber evidence="3">2.4.-.-</ecNumber>
    </submittedName>
</protein>
<evidence type="ECO:0000259" key="1">
    <source>
        <dbReference type="Pfam" id="PF00534"/>
    </source>
</evidence>
<gene>
    <name evidence="3" type="primary">epsF</name>
    <name evidence="3" type="ordered locus">Cst_c01450</name>
</gene>
<evidence type="ECO:0000313" key="4">
    <source>
        <dbReference type="Proteomes" id="UP000011220"/>
    </source>
</evidence>
<keyword evidence="3" id="KW-0808">Transferase</keyword>
<reference evidence="3 4" key="1">
    <citation type="journal article" date="2013" name="Genome Announc.">
        <title>Complete genome sequence of Clostridium stercorarium subsp. stercorarium strain DSM 8532, a thermophilic degrader of plant cell wall fibers.</title>
        <authorList>
            <person name="Poehlein A."/>
            <person name="Zverlov V.V."/>
            <person name="Daniel R."/>
            <person name="Schwarz W.H."/>
            <person name="Liebl W."/>
        </authorList>
    </citation>
    <scope>NUCLEOTIDE SEQUENCE [LARGE SCALE GENOMIC DNA]</scope>
    <source>
        <strain evidence="4">ATCC 35414 / DSM 8532 / NCIMB 11754</strain>
    </source>
</reference>
<dbReference type="EC" id="2.4.-.-" evidence="3"/>
<dbReference type="PANTHER" id="PTHR45947:SF14">
    <property type="entry name" value="SLL1723 PROTEIN"/>
    <property type="match status" value="1"/>
</dbReference>
<dbReference type="eggNOG" id="COG0438">
    <property type="taxonomic scope" value="Bacteria"/>
</dbReference>
<dbReference type="CDD" id="cd03812">
    <property type="entry name" value="GT4_CapH-like"/>
    <property type="match status" value="1"/>
</dbReference>
<keyword evidence="3" id="KW-0328">Glycosyltransferase</keyword>
<dbReference type="InterPro" id="IPR028098">
    <property type="entry name" value="Glyco_trans_4-like_N"/>
</dbReference>
<name>L7VNT1_THES1</name>
<sequence length="367" mass="42209">MDQIRVLHFVSSLSKSSGVMSVIMNYYRHINREKIQFDFAFFKDIDNTYEEEIKNYGGKVFLIPKPPNKSFKERFAEILVQNKYIALHIHEVYLTFLLAPIAKKNGIPNIITHSHTTMYSDKLISSIRNRILCLRLKKHATHYFACSKAAGEFLYGKKSLNSGSVVIINNAIDLQKYKFNQSVRDIVRRELGLQNNFVVGHIGRFNKQKNHIFLIEIFDKIRRKNPRAKLLLVGEGPLFEQVKEKINQLDVSEDIILLGKRNDVPALLQAMDVFILPSLFEGLPVVAVEAQASGLPIVMSSNITMEVGLHNYKFISLNETPEHWADEVLKMYKVNARDDASDILVKYGFDINVEANKLEKLYMDMKK</sequence>
<dbReference type="PATRIC" id="fig|1121335.3.peg.141"/>
<dbReference type="InterPro" id="IPR001296">
    <property type="entry name" value="Glyco_trans_1"/>
</dbReference>
<dbReference type="Gene3D" id="3.40.50.2000">
    <property type="entry name" value="Glycogen Phosphorylase B"/>
    <property type="match status" value="2"/>
</dbReference>
<dbReference type="AlphaFoldDB" id="L7VNT1"/>
<dbReference type="RefSeq" id="WP_015357870.1">
    <property type="nucleotide sequence ID" value="NC_020134.1"/>
</dbReference>
<dbReference type="EMBL" id="CP004044">
    <property type="protein sequence ID" value="AGC67173.1"/>
    <property type="molecule type" value="Genomic_DNA"/>
</dbReference>
<dbReference type="PANTHER" id="PTHR45947">
    <property type="entry name" value="SULFOQUINOVOSYL TRANSFERASE SQD2"/>
    <property type="match status" value="1"/>
</dbReference>
<keyword evidence="4" id="KW-1185">Reference proteome</keyword>
<evidence type="ECO:0000259" key="2">
    <source>
        <dbReference type="Pfam" id="PF13439"/>
    </source>
</evidence>
<dbReference type="Pfam" id="PF00534">
    <property type="entry name" value="Glycos_transf_1"/>
    <property type="match status" value="1"/>
</dbReference>
<dbReference type="GO" id="GO:0016757">
    <property type="term" value="F:glycosyltransferase activity"/>
    <property type="evidence" value="ECO:0007669"/>
    <property type="project" value="UniProtKB-KW"/>
</dbReference>
<dbReference type="KEGG" id="css:Cst_c01450"/>
<proteinExistence type="predicted"/>
<accession>L7VNT1</accession>
<feature type="domain" description="Glycosyl transferase family 1" evidence="1">
    <location>
        <begin position="186"/>
        <end position="333"/>
    </location>
</feature>
<dbReference type="Proteomes" id="UP000011220">
    <property type="component" value="Chromosome"/>
</dbReference>
<dbReference type="InterPro" id="IPR050194">
    <property type="entry name" value="Glycosyltransferase_grp1"/>
</dbReference>
<feature type="domain" description="Glycosyltransferase subfamily 4-like N-terminal" evidence="2">
    <location>
        <begin position="18"/>
        <end position="175"/>
    </location>
</feature>
<dbReference type="SUPFAM" id="SSF53756">
    <property type="entry name" value="UDP-Glycosyltransferase/glycogen phosphorylase"/>
    <property type="match status" value="1"/>
</dbReference>
<organism evidence="3 4">
    <name type="scientific">Thermoclostridium stercorarium (strain ATCC 35414 / DSM 8532 / NCIMB 11754)</name>
    <name type="common">Clostridium stercorarium</name>
    <dbReference type="NCBI Taxonomy" id="1121335"/>
    <lineage>
        <taxon>Bacteria</taxon>
        <taxon>Bacillati</taxon>
        <taxon>Bacillota</taxon>
        <taxon>Clostridia</taxon>
        <taxon>Eubacteriales</taxon>
        <taxon>Oscillospiraceae</taxon>
        <taxon>Thermoclostridium</taxon>
    </lineage>
</organism>
<dbReference type="STRING" id="1121335.Cst_c01450"/>
<evidence type="ECO:0000313" key="3">
    <source>
        <dbReference type="EMBL" id="AGC67173.1"/>
    </source>
</evidence>
<dbReference type="Pfam" id="PF13439">
    <property type="entry name" value="Glyco_transf_4"/>
    <property type="match status" value="1"/>
</dbReference>